<comment type="caution">
    <text evidence="5">The sequence shown here is derived from an EMBL/GenBank/DDBJ whole genome shotgun (WGS) entry which is preliminary data.</text>
</comment>
<dbReference type="GO" id="GO:0016740">
    <property type="term" value="F:transferase activity"/>
    <property type="evidence" value="ECO:0007669"/>
    <property type="project" value="UniProtKB-KW"/>
</dbReference>
<dbReference type="GO" id="GO:0016830">
    <property type="term" value="F:carbon-carbon lyase activity"/>
    <property type="evidence" value="ECO:0007669"/>
    <property type="project" value="InterPro"/>
</dbReference>
<evidence type="ECO:0000313" key="5">
    <source>
        <dbReference type="EMBL" id="KAK7044436.1"/>
    </source>
</evidence>
<evidence type="ECO:0000256" key="4">
    <source>
        <dbReference type="PIRSR" id="PIRSR602129-50"/>
    </source>
</evidence>
<evidence type="ECO:0000256" key="2">
    <source>
        <dbReference type="ARBA" id="ARBA00022898"/>
    </source>
</evidence>
<keyword evidence="2 4" id="KW-0663">Pyridoxal phosphate</keyword>
<dbReference type="PANTHER" id="PTHR42735">
    <property type="match status" value="1"/>
</dbReference>
<evidence type="ECO:0000313" key="6">
    <source>
        <dbReference type="Proteomes" id="UP001362999"/>
    </source>
</evidence>
<dbReference type="InterPro" id="IPR015421">
    <property type="entry name" value="PyrdxlP-dep_Trfase_major"/>
</dbReference>
<dbReference type="GO" id="GO:0030170">
    <property type="term" value="F:pyridoxal phosphate binding"/>
    <property type="evidence" value="ECO:0007669"/>
    <property type="project" value="InterPro"/>
</dbReference>
<feature type="modified residue" description="N6-(pyridoxal phosphate)lysine" evidence="4">
    <location>
        <position position="480"/>
    </location>
</feature>
<name>A0AAW0CW64_9AGAR</name>
<reference evidence="5 6" key="1">
    <citation type="journal article" date="2024" name="J Genomics">
        <title>Draft genome sequencing and assembly of Favolaschia claudopus CIRM-BRFM 2984 isolated from oak limbs.</title>
        <authorList>
            <person name="Navarro D."/>
            <person name="Drula E."/>
            <person name="Chaduli D."/>
            <person name="Cazenave R."/>
            <person name="Ahrendt S."/>
            <person name="Wang J."/>
            <person name="Lipzen A."/>
            <person name="Daum C."/>
            <person name="Barry K."/>
            <person name="Grigoriev I.V."/>
            <person name="Favel A."/>
            <person name="Rosso M.N."/>
            <person name="Martin F."/>
        </authorList>
    </citation>
    <scope>NUCLEOTIDE SEQUENCE [LARGE SCALE GENOMIC DNA]</scope>
    <source>
        <strain evidence="5 6">CIRM-BRFM 2984</strain>
    </source>
</reference>
<dbReference type="Gene3D" id="3.40.640.10">
    <property type="entry name" value="Type I PLP-dependent aspartate aminotransferase-like (Major domain)"/>
    <property type="match status" value="1"/>
</dbReference>
<dbReference type="PANTHER" id="PTHR42735:SF4">
    <property type="entry name" value="PYRIDOXAL PHOSPHATE-DEPENDENT DECARBOXYLASE FAMILY PROTEIN"/>
    <property type="match status" value="1"/>
</dbReference>
<dbReference type="InterPro" id="IPR002129">
    <property type="entry name" value="PyrdxlP-dep_de-COase"/>
</dbReference>
<dbReference type="InterPro" id="IPR015424">
    <property type="entry name" value="PyrdxlP-dep_Trfase"/>
</dbReference>
<dbReference type="EMBL" id="JAWWNJ010000011">
    <property type="protein sequence ID" value="KAK7044436.1"/>
    <property type="molecule type" value="Genomic_DNA"/>
</dbReference>
<dbReference type="Proteomes" id="UP001362999">
    <property type="component" value="Unassembled WGS sequence"/>
</dbReference>
<gene>
    <name evidence="5" type="ORF">R3P38DRAFT_3431784</name>
</gene>
<comment type="cofactor">
    <cofactor evidence="1 4">
        <name>pyridoxal 5'-phosphate</name>
        <dbReference type="ChEBI" id="CHEBI:597326"/>
    </cofactor>
</comment>
<sequence>MASYEPPRLNDFLDTEIIPPAPGFSELVDPRERFNRMGSWFLGNHAENSATFAQLLSSVVEGIRVGRERIWPHDENMITSSMIESPDFKDEVEHLQKTLESVAGHLSEHSVPFYSFRYAGHMSMDVSLPAVLGYVLAQQFNQNNVTPEAGSLTSAMEYVVGQQLCYIMGFATDTSPQSASSLPVGWGHITADGSIANLESMWYVVPASRDRYVHLCIYESLKVITTSAISTARNLKYYALSLKLAIQPDQELSFIASTFIIELADGTRKLLRDCTAWELLNLSSSTVATIPLCLYEQYGISSDALSAALQPFSIQTIGMEELNRRFDISQPAQYMVSVSNHYSWPKGCAIVGIGKENLVEIGVDLDIHMDITHLKTKLEECLARKQAVFCVVAICGTTEHGAVDPVDQILELRKEMAMKGMSFMVHADAAWGGYFATKVTYKYPTPRRPSYAFSIPLNDWTNKQLYHLRFVDTITVDPHKSGYIPYSAGALCMRDSRLKFLTTWTSAYINTEGVDDLNMGIYGVEGSKAGASAVAVCLSHEILGVDNGDRGGYANLLGTAMLTGIKMYSYWTTMDYYSEKEGGRLAITAVNQLPTEKEDRPQPEIDKQKTRIRTEILETDNAEIYENEDTKKLIDSNGNYNRDISQANFLNQRLYDRLSVRTPRDTINDKPLIINRTEFKQNAYKDTLTSLKSRMHLDVESCKEDSLIALSNVSMSPFPTAGSFLQGMMKDFRTVAEEEITNCFVRSEERPAVHSFIIHGLQSEHQFLVYLPMFHVKNHKRQLILEVVMEDAILKAINERLGSKSTVVTVHTGFQSIADLKTLDKILKDGEFIANVYEGYPTIYGVTASLASSVKIKIQKRVVDKPLASSSQAKYPSQMPFVMYGQGNELHIEHVLSKSPDVQLSASCVTLDLPLERKLGDGPWLVTLEDYIERVMQPFSDAQPPSFLASGASLRIRVHSVKEGSLTSEGPVLTDQAEVENTTLTLGAAPTVIDYTALNEPIAADIYVVARDDTDSQEAVEAIAKKLVSTLQSGKIRWSDNVVHELKLFEPKVVQNYSVTLGVPESAADGAKFAVICRFTGPADAVKRDTRAAWLKRVVNITE</sequence>
<evidence type="ECO:0000256" key="1">
    <source>
        <dbReference type="ARBA" id="ARBA00001933"/>
    </source>
</evidence>
<dbReference type="InterPro" id="IPR050477">
    <property type="entry name" value="GrpII_AminoAcid_Decarb"/>
</dbReference>
<keyword evidence="3" id="KW-0456">Lyase</keyword>
<keyword evidence="6" id="KW-1185">Reference proteome</keyword>
<protein>
    <submittedName>
        <fullName evidence="5">Pyridoxal phosphate-dependent transferase</fullName>
    </submittedName>
</protein>
<dbReference type="GO" id="GO:0019752">
    <property type="term" value="P:carboxylic acid metabolic process"/>
    <property type="evidence" value="ECO:0007669"/>
    <property type="project" value="InterPro"/>
</dbReference>
<dbReference type="AlphaFoldDB" id="A0AAW0CW64"/>
<keyword evidence="5" id="KW-0808">Transferase</keyword>
<proteinExistence type="predicted"/>
<dbReference type="Pfam" id="PF00282">
    <property type="entry name" value="Pyridoxal_deC"/>
    <property type="match status" value="1"/>
</dbReference>
<evidence type="ECO:0000256" key="3">
    <source>
        <dbReference type="ARBA" id="ARBA00023239"/>
    </source>
</evidence>
<accession>A0AAW0CW64</accession>
<dbReference type="SUPFAM" id="SSF53383">
    <property type="entry name" value="PLP-dependent transferases"/>
    <property type="match status" value="1"/>
</dbReference>
<organism evidence="5 6">
    <name type="scientific">Favolaschia claudopus</name>
    <dbReference type="NCBI Taxonomy" id="2862362"/>
    <lineage>
        <taxon>Eukaryota</taxon>
        <taxon>Fungi</taxon>
        <taxon>Dikarya</taxon>
        <taxon>Basidiomycota</taxon>
        <taxon>Agaricomycotina</taxon>
        <taxon>Agaricomycetes</taxon>
        <taxon>Agaricomycetidae</taxon>
        <taxon>Agaricales</taxon>
        <taxon>Marasmiineae</taxon>
        <taxon>Mycenaceae</taxon>
        <taxon>Favolaschia</taxon>
    </lineage>
</organism>